<dbReference type="EMBL" id="CM034397">
    <property type="protein sequence ID" value="KAJ0177563.1"/>
    <property type="molecule type" value="Genomic_DNA"/>
</dbReference>
<dbReference type="Proteomes" id="UP000824533">
    <property type="component" value="Linkage Group LG11"/>
</dbReference>
<protein>
    <submittedName>
        <fullName evidence="1">Uncharacterized protein</fullName>
    </submittedName>
</protein>
<proteinExistence type="predicted"/>
<evidence type="ECO:0000313" key="2">
    <source>
        <dbReference type="Proteomes" id="UP000824533"/>
    </source>
</evidence>
<name>A0ACC1D0V5_9NEOP</name>
<organism evidence="1 2">
    <name type="scientific">Dendrolimus kikuchii</name>
    <dbReference type="NCBI Taxonomy" id="765133"/>
    <lineage>
        <taxon>Eukaryota</taxon>
        <taxon>Metazoa</taxon>
        <taxon>Ecdysozoa</taxon>
        <taxon>Arthropoda</taxon>
        <taxon>Hexapoda</taxon>
        <taxon>Insecta</taxon>
        <taxon>Pterygota</taxon>
        <taxon>Neoptera</taxon>
        <taxon>Endopterygota</taxon>
        <taxon>Lepidoptera</taxon>
        <taxon>Glossata</taxon>
        <taxon>Ditrysia</taxon>
        <taxon>Bombycoidea</taxon>
        <taxon>Lasiocampidae</taxon>
        <taxon>Dendrolimus</taxon>
    </lineage>
</organism>
<accession>A0ACC1D0V5</accession>
<reference evidence="1 2" key="1">
    <citation type="journal article" date="2021" name="Front. Genet.">
        <title>Chromosome-Level Genome Assembly Reveals Significant Gene Expansion in the Toll and IMD Signaling Pathways of Dendrolimus kikuchii.</title>
        <authorList>
            <person name="Zhou J."/>
            <person name="Wu P."/>
            <person name="Xiong Z."/>
            <person name="Liu N."/>
            <person name="Zhao N."/>
            <person name="Ji M."/>
            <person name="Qiu Y."/>
            <person name="Yang B."/>
        </authorList>
    </citation>
    <scope>NUCLEOTIDE SEQUENCE [LARGE SCALE GENOMIC DNA]</scope>
    <source>
        <strain evidence="1">Ann1</strain>
    </source>
</reference>
<sequence>MDKALVVGPSPRGAGRVNERRRRGRQYAGGSGLRRLCPRSPLIENSECCANACVFMAVTLLRVLVLGVFAAAADEIKVACLGEAGEGVVSARAPGGAAACAQQGQGPAGRRRRTAAGLRAGRGTTTHAGLTDVYFAKLSKAGITLQCYGVRRRTLFW</sequence>
<comment type="caution">
    <text evidence="1">The sequence shown here is derived from an EMBL/GenBank/DDBJ whole genome shotgun (WGS) entry which is preliminary data.</text>
</comment>
<evidence type="ECO:0000313" key="1">
    <source>
        <dbReference type="EMBL" id="KAJ0177563.1"/>
    </source>
</evidence>
<keyword evidence="2" id="KW-1185">Reference proteome</keyword>
<gene>
    <name evidence="1" type="ORF">K1T71_006436</name>
</gene>